<dbReference type="Proteomes" id="UP001595699">
    <property type="component" value="Unassembled WGS sequence"/>
</dbReference>
<reference evidence="4" key="1">
    <citation type="journal article" date="2019" name="Int. J. Syst. Evol. Microbiol.">
        <title>The Global Catalogue of Microorganisms (GCM) 10K type strain sequencing project: providing services to taxonomists for standard genome sequencing and annotation.</title>
        <authorList>
            <consortium name="The Broad Institute Genomics Platform"/>
            <consortium name="The Broad Institute Genome Sequencing Center for Infectious Disease"/>
            <person name="Wu L."/>
            <person name="Ma J."/>
        </authorList>
    </citation>
    <scope>NUCLEOTIDE SEQUENCE [LARGE SCALE GENOMIC DNA]</scope>
    <source>
        <strain evidence="4">CGMCC 4.7241</strain>
    </source>
</reference>
<organism evidence="3 4">
    <name type="scientific">Tenggerimyces flavus</name>
    <dbReference type="NCBI Taxonomy" id="1708749"/>
    <lineage>
        <taxon>Bacteria</taxon>
        <taxon>Bacillati</taxon>
        <taxon>Actinomycetota</taxon>
        <taxon>Actinomycetes</taxon>
        <taxon>Propionibacteriales</taxon>
        <taxon>Nocardioidaceae</taxon>
        <taxon>Tenggerimyces</taxon>
    </lineage>
</organism>
<proteinExistence type="inferred from homology"/>
<evidence type="ECO:0000259" key="2">
    <source>
        <dbReference type="Pfam" id="PF01337"/>
    </source>
</evidence>
<dbReference type="InterPro" id="IPR035905">
    <property type="entry name" value="Barstar-like_sf"/>
</dbReference>
<keyword evidence="4" id="KW-1185">Reference proteome</keyword>
<gene>
    <name evidence="3" type="ORF">ACFOUW_03170</name>
</gene>
<evidence type="ECO:0000313" key="4">
    <source>
        <dbReference type="Proteomes" id="UP001595699"/>
    </source>
</evidence>
<dbReference type="Gene3D" id="3.30.370.10">
    <property type="entry name" value="Barstar-like"/>
    <property type="match status" value="1"/>
</dbReference>
<accession>A0ABV7Y3J6</accession>
<dbReference type="RefSeq" id="WP_205120336.1">
    <property type="nucleotide sequence ID" value="NZ_JAFBCM010000001.1"/>
</dbReference>
<dbReference type="SUPFAM" id="SSF52038">
    <property type="entry name" value="Barstar-related"/>
    <property type="match status" value="1"/>
</dbReference>
<feature type="domain" description="Barstar (barnase inhibitor)" evidence="2">
    <location>
        <begin position="37"/>
        <end position="118"/>
    </location>
</feature>
<dbReference type="InterPro" id="IPR000468">
    <property type="entry name" value="Barstar"/>
</dbReference>
<name>A0ABV7Y3J6_9ACTN</name>
<evidence type="ECO:0000313" key="3">
    <source>
        <dbReference type="EMBL" id="MFC3759823.1"/>
    </source>
</evidence>
<evidence type="ECO:0000256" key="1">
    <source>
        <dbReference type="ARBA" id="ARBA00006845"/>
    </source>
</evidence>
<dbReference type="EMBL" id="JBHRZH010000004">
    <property type="protein sequence ID" value="MFC3759823.1"/>
    <property type="molecule type" value="Genomic_DNA"/>
</dbReference>
<protein>
    <submittedName>
        <fullName evidence="3">Barstar family protein</fullName>
    </submittedName>
</protein>
<sequence length="142" mass="15248">MKGLVSLLTGEHSSGVYDWPSALSIDDVAVACSDAGWRFVLLDTSGVEDKSGLLDAVATAFELPAYFGRNFDALADSLSDVSGGRGVLVLWDGFERLASEAPKTYGTALDIFRERATQEGFGAFVLLLRRDADDGELPHFGR</sequence>
<dbReference type="Pfam" id="PF01337">
    <property type="entry name" value="Barstar"/>
    <property type="match status" value="1"/>
</dbReference>
<comment type="caution">
    <text evidence="3">The sequence shown here is derived from an EMBL/GenBank/DDBJ whole genome shotgun (WGS) entry which is preliminary data.</text>
</comment>
<comment type="similarity">
    <text evidence="1">Belongs to the barstar family.</text>
</comment>